<gene>
    <name evidence="2" type="ORF">MUK42_33051</name>
</gene>
<evidence type="ECO:0000313" key="3">
    <source>
        <dbReference type="Proteomes" id="UP001055439"/>
    </source>
</evidence>
<reference evidence="2" key="1">
    <citation type="submission" date="2022-05" db="EMBL/GenBank/DDBJ databases">
        <title>The Musa troglodytarum L. genome provides insights into the mechanism of non-climacteric behaviour and enrichment of carotenoids.</title>
        <authorList>
            <person name="Wang J."/>
        </authorList>
    </citation>
    <scope>NUCLEOTIDE SEQUENCE</scope>
    <source>
        <tissue evidence="2">Leaf</tissue>
    </source>
</reference>
<proteinExistence type="predicted"/>
<sequence length="71" mass="8538">MLLYDGFQELLRAIKVPGDSYSEKKRLLRENHNKTSKNTLNMEEEQAEKEEMEEDKKRGERRRAYIHISII</sequence>
<dbReference type="Proteomes" id="UP001055439">
    <property type="component" value="Chromosome 8"/>
</dbReference>
<dbReference type="AlphaFoldDB" id="A0A9E7HWF6"/>
<feature type="compositionally biased region" description="Acidic residues" evidence="1">
    <location>
        <begin position="42"/>
        <end position="53"/>
    </location>
</feature>
<organism evidence="2 3">
    <name type="scientific">Musa troglodytarum</name>
    <name type="common">fe'i banana</name>
    <dbReference type="NCBI Taxonomy" id="320322"/>
    <lineage>
        <taxon>Eukaryota</taxon>
        <taxon>Viridiplantae</taxon>
        <taxon>Streptophyta</taxon>
        <taxon>Embryophyta</taxon>
        <taxon>Tracheophyta</taxon>
        <taxon>Spermatophyta</taxon>
        <taxon>Magnoliopsida</taxon>
        <taxon>Liliopsida</taxon>
        <taxon>Zingiberales</taxon>
        <taxon>Musaceae</taxon>
        <taxon>Musa</taxon>
    </lineage>
</organism>
<evidence type="ECO:0000313" key="2">
    <source>
        <dbReference type="EMBL" id="URE36798.1"/>
    </source>
</evidence>
<name>A0A9E7HWF6_9LILI</name>
<evidence type="ECO:0000256" key="1">
    <source>
        <dbReference type="SAM" id="MobiDB-lite"/>
    </source>
</evidence>
<protein>
    <submittedName>
        <fullName evidence="2">Uncharacterized protein</fullName>
    </submittedName>
</protein>
<accession>A0A9E7HWF6</accession>
<dbReference type="EMBL" id="CP097510">
    <property type="protein sequence ID" value="URE36798.1"/>
    <property type="molecule type" value="Genomic_DNA"/>
</dbReference>
<keyword evidence="3" id="KW-1185">Reference proteome</keyword>
<feature type="region of interest" description="Disordered" evidence="1">
    <location>
        <begin position="29"/>
        <end position="60"/>
    </location>
</feature>